<dbReference type="SUPFAM" id="SSF49899">
    <property type="entry name" value="Concanavalin A-like lectins/glucanases"/>
    <property type="match status" value="1"/>
</dbReference>
<protein>
    <recommendedName>
        <fullName evidence="3">Cell surface protein</fullName>
    </recommendedName>
</protein>
<organism evidence="1 2">
    <name type="scientific">Companilactobacillus zhachilii</name>
    <dbReference type="NCBI Taxonomy" id="2304606"/>
    <lineage>
        <taxon>Bacteria</taxon>
        <taxon>Bacillati</taxon>
        <taxon>Bacillota</taxon>
        <taxon>Bacilli</taxon>
        <taxon>Lactobacillales</taxon>
        <taxon>Lactobacillaceae</taxon>
        <taxon>Companilactobacillus</taxon>
    </lineage>
</organism>
<dbReference type="OrthoDB" id="2306834at2"/>
<sequence length="1018" mass="110094">MNVKRIIRGILFCMFVVIAFFGIFQATSKVVKAETYVDKSVLASPNPGIKLDGYFTTGTFAGNTAYVMNSNGVDIVRMTTGKNQTGAIWSNNDTNYLDVTKKQTISMWVYFGNIISTVGIPDGMAFVLQNDSRGAEAISKHGSIINKGETLGVWGSDTDTGKTPIQDQAIQNSFALEFDTDINSGKEPGNGFDSLPYNGKDYFGGQGHIAWALPAKATTYKKVSGGLLGSTYYAMVHNLGSDLLTNGNAVDFSFSKSHYNSYQDAWKHVTIEYVPDADGENAQINYKYDDKTYFGTAKSPLVKGTANISLSTFDLKGSKKLRYGFTASTGASSDITDAVIFESMPSLVDAEDNAYVVNKTNNTRIGNRSSDNAEANQNVNLFDDQDSNLTTSKTAHPGDELTFNYMMHFLSGETAMSGVNAKIDLPDNVAIAPDADGSIGKIYYRSFPDADGKVTTESASIGSDKISGKEVTCGLDDLGHSGKNWESARIALNVTAKDFPEGSSSTSMNVPASSAHFEGNNFVSDVHTDSFDIVKPGNELQITTDMTDKIKVNLGNKFNLTGDISFKNPETVNKNDMYINYRIDGGPIIRSQDTSAGSKFTIYDLETGTGAGQLDVGEYTIEVQVIDNNYPMANGGVDTLASNKLYYDVLVTNQTVTVTPEDSSITVDNNEPLTLKGTYEHADGTSTAGEGGSSVIAYTITTADGTTQSEVSDSQANDGKYSLTLDPYAYKKDPSVSLDDYTGNTGLKVGKNIVSITVVDEEGHKSKPTEVTVNVPDITPSLTTKQDEFSIVQGDPINMTANVNYGNNYQFTPSKLTWYVDANGHKTINSYSGDESVATLSQDFTIDSTANGIDDDANNPYTVSVYFTDPYGRKSEELDYKVDVMEKTAMIESTDYKFKDINASASPRVIGRDGAWKLQVKSVMSKWTLTAKAGQMTTDQLGGDVPLDGSLIYVSPDDDVNDMRQQTFIQNNTDDSKIKTTDIGGSWEPDEGVLLDVNSSTLAGTYSGEVEWDLTNSV</sequence>
<dbReference type="EMBL" id="CP031933">
    <property type="protein sequence ID" value="AYE38878.2"/>
    <property type="molecule type" value="Genomic_DNA"/>
</dbReference>
<dbReference type="InterPro" id="IPR013320">
    <property type="entry name" value="ConA-like_dom_sf"/>
</dbReference>
<dbReference type="KEGG" id="lzh:D1B17_09625"/>
<keyword evidence="2" id="KW-1185">Reference proteome</keyword>
<evidence type="ECO:0008006" key="3">
    <source>
        <dbReference type="Google" id="ProtNLM"/>
    </source>
</evidence>
<dbReference type="AlphaFoldDB" id="A0A386PUN0"/>
<name>A0A386PUN0_9LACO</name>
<reference evidence="2" key="1">
    <citation type="submission" date="2018-08" db="EMBL/GenBank/DDBJ databases">
        <title>Genome of Lactobacillus sp. HBUAS52074.</title>
        <authorList>
            <person name="Guo Z."/>
            <person name="Zhang Z.D."/>
        </authorList>
    </citation>
    <scope>NUCLEOTIDE SEQUENCE [LARGE SCALE GENOMIC DNA]</scope>
    <source>
        <strain evidence="2">HBUAS52074</strain>
    </source>
</reference>
<gene>
    <name evidence="1" type="ORF">D1B17_09625</name>
</gene>
<dbReference type="Proteomes" id="UP000267208">
    <property type="component" value="Chromosome"/>
</dbReference>
<dbReference type="RefSeq" id="WP_137432093.1">
    <property type="nucleotide sequence ID" value="NZ_CP031933.2"/>
</dbReference>
<proteinExistence type="predicted"/>
<accession>A0A386PUN0</accession>
<evidence type="ECO:0000313" key="2">
    <source>
        <dbReference type="Proteomes" id="UP000267208"/>
    </source>
</evidence>
<evidence type="ECO:0000313" key="1">
    <source>
        <dbReference type="EMBL" id="AYE38878.2"/>
    </source>
</evidence>